<dbReference type="CDD" id="cd03398">
    <property type="entry name" value="PAP2_haloperoxidase"/>
    <property type="match status" value="1"/>
</dbReference>
<name>A0A1Y1YG78_9PLEO</name>
<dbReference type="Proteomes" id="UP000193144">
    <property type="component" value="Unassembled WGS sequence"/>
</dbReference>
<comment type="caution">
    <text evidence="3">The sequence shown here is derived from an EMBL/GenBank/DDBJ whole genome shotgun (WGS) entry which is preliminary data.</text>
</comment>
<dbReference type="InterPro" id="IPR052559">
    <property type="entry name" value="V-haloperoxidase"/>
</dbReference>
<dbReference type="InterPro" id="IPR036938">
    <property type="entry name" value="PAP2/HPO_sf"/>
</dbReference>
<gene>
    <name evidence="3" type="ORF">BCR34DRAFT_619527</name>
</gene>
<evidence type="ECO:0000259" key="2">
    <source>
        <dbReference type="Pfam" id="PF22778"/>
    </source>
</evidence>
<dbReference type="OrthoDB" id="9997027at2759"/>
<feature type="domain" description="Vanadium-dependent haloperoxidase NapH1-like second helical-bundle" evidence="2">
    <location>
        <begin position="271"/>
        <end position="402"/>
    </location>
</feature>
<feature type="signal peptide" evidence="1">
    <location>
        <begin position="1"/>
        <end position="17"/>
    </location>
</feature>
<sequence length="417" mass="44991">MKLSYAFLALAATSVKAAYPGDIVQYWNDQTGFLVNGMIIGGLQSPPSAWGPAIIHGAIYLAAKNAADGSLAYQQLAVSHAAHNSLIWWFHGTRNYAAISAALKAVLAPIRLAVNTTEGAAAIKIGQSAARSAITARADDNNNNFVDYTYGPKAPGVYQAIVGGAPLPDTPHSRFVKLFANVGDVSQFSTDDPPKLTDAGYEDQLKTVTLQGDRNSTVRTKFDTDTAYFWRESSLILWPRIATAVIGNSLATNVTNSAKFYAQFHYALANAGIAGWNVKYKYNAWRPVTALRYNASVWLPSGHDVSNQTWLPLLNPTPNHPDYVSTHATFGGAASQAIRSYLGSDQINVTVSSNVTIDSIGVITRHYTNLTYTAVENGNSRIFGGIHFPFASAAGIKLGTDVALATLKNFDLYWDKF</sequence>
<organism evidence="3 4">
    <name type="scientific">Clohesyomyces aquaticus</name>
    <dbReference type="NCBI Taxonomy" id="1231657"/>
    <lineage>
        <taxon>Eukaryota</taxon>
        <taxon>Fungi</taxon>
        <taxon>Dikarya</taxon>
        <taxon>Ascomycota</taxon>
        <taxon>Pezizomycotina</taxon>
        <taxon>Dothideomycetes</taxon>
        <taxon>Pleosporomycetidae</taxon>
        <taxon>Pleosporales</taxon>
        <taxon>Lindgomycetaceae</taxon>
        <taxon>Clohesyomyces</taxon>
    </lineage>
</organism>
<keyword evidence="4" id="KW-1185">Reference proteome</keyword>
<dbReference type="AlphaFoldDB" id="A0A1Y1YG78"/>
<dbReference type="Gene3D" id="1.10.606.20">
    <property type="match status" value="1"/>
</dbReference>
<evidence type="ECO:0000256" key="1">
    <source>
        <dbReference type="SAM" id="SignalP"/>
    </source>
</evidence>
<accession>A0A1Y1YG78</accession>
<dbReference type="SUPFAM" id="SSF48317">
    <property type="entry name" value="Acid phosphatase/Vanadium-dependent haloperoxidase"/>
    <property type="match status" value="1"/>
</dbReference>
<proteinExistence type="predicted"/>
<keyword evidence="1" id="KW-0732">Signal</keyword>
<reference evidence="3 4" key="1">
    <citation type="submission" date="2016-07" db="EMBL/GenBank/DDBJ databases">
        <title>Pervasive Adenine N6-methylation of Active Genes in Fungi.</title>
        <authorList>
            <consortium name="DOE Joint Genome Institute"/>
            <person name="Mondo S.J."/>
            <person name="Dannebaum R.O."/>
            <person name="Kuo R.C."/>
            <person name="Labutti K."/>
            <person name="Haridas S."/>
            <person name="Kuo A."/>
            <person name="Salamov A."/>
            <person name="Ahrendt S.R."/>
            <person name="Lipzen A."/>
            <person name="Sullivan W."/>
            <person name="Andreopoulos W.B."/>
            <person name="Clum A."/>
            <person name="Lindquist E."/>
            <person name="Daum C."/>
            <person name="Ramamoorthy G.K."/>
            <person name="Gryganskyi A."/>
            <person name="Culley D."/>
            <person name="Magnuson J.K."/>
            <person name="James T.Y."/>
            <person name="O'Malley M.A."/>
            <person name="Stajich J.E."/>
            <person name="Spatafora J.W."/>
            <person name="Visel A."/>
            <person name="Grigoriev I.V."/>
        </authorList>
    </citation>
    <scope>NUCLEOTIDE SEQUENCE [LARGE SCALE GENOMIC DNA]</scope>
    <source>
        <strain evidence="3 4">CBS 115471</strain>
    </source>
</reference>
<dbReference type="EMBL" id="MCFA01000243">
    <property type="protein sequence ID" value="ORX97022.1"/>
    <property type="molecule type" value="Genomic_DNA"/>
</dbReference>
<evidence type="ECO:0000313" key="4">
    <source>
        <dbReference type="Proteomes" id="UP000193144"/>
    </source>
</evidence>
<dbReference type="InterPro" id="IPR055161">
    <property type="entry name" value="NapH1-like_2nd"/>
</dbReference>
<dbReference type="PANTHER" id="PTHR34599:SF1">
    <property type="entry name" value="PHOSPHATIDIC ACID PHOSPHATASE TYPE 2_HALOPEROXIDASE DOMAIN-CONTAINING PROTEIN"/>
    <property type="match status" value="1"/>
</dbReference>
<protein>
    <submittedName>
        <fullName evidence="3">Phosphatidic acid phosphatase type 2/haloperoxidase</fullName>
    </submittedName>
</protein>
<keyword evidence="3" id="KW-0575">Peroxidase</keyword>
<dbReference type="Pfam" id="PF22778">
    <property type="entry name" value="VCPO_2nd"/>
    <property type="match status" value="1"/>
</dbReference>
<feature type="chain" id="PRO_5013345022" evidence="1">
    <location>
        <begin position="18"/>
        <end position="417"/>
    </location>
</feature>
<dbReference type="GO" id="GO:0004601">
    <property type="term" value="F:peroxidase activity"/>
    <property type="evidence" value="ECO:0007669"/>
    <property type="project" value="UniProtKB-KW"/>
</dbReference>
<keyword evidence="3" id="KW-0560">Oxidoreductase</keyword>
<evidence type="ECO:0000313" key="3">
    <source>
        <dbReference type="EMBL" id="ORX97022.1"/>
    </source>
</evidence>
<dbReference type="PANTHER" id="PTHR34599">
    <property type="entry name" value="PEROXIDASE-RELATED"/>
    <property type="match status" value="1"/>
</dbReference>